<evidence type="ECO:0000313" key="2">
    <source>
        <dbReference type="EMBL" id="CAL4121212.1"/>
    </source>
</evidence>
<reference evidence="2 3" key="1">
    <citation type="submission" date="2024-05" db="EMBL/GenBank/DDBJ databases">
        <authorList>
            <person name="Wallberg A."/>
        </authorList>
    </citation>
    <scope>NUCLEOTIDE SEQUENCE [LARGE SCALE GENOMIC DNA]</scope>
</reference>
<feature type="non-terminal residue" evidence="2">
    <location>
        <position position="108"/>
    </location>
</feature>
<feature type="signal peptide" evidence="1">
    <location>
        <begin position="1"/>
        <end position="17"/>
    </location>
</feature>
<keyword evidence="1" id="KW-0732">Signal</keyword>
<comment type="caution">
    <text evidence="2">The sequence shown here is derived from an EMBL/GenBank/DDBJ whole genome shotgun (WGS) entry which is preliminary data.</text>
</comment>
<dbReference type="EMBL" id="CAXKWB010018788">
    <property type="protein sequence ID" value="CAL4121212.1"/>
    <property type="molecule type" value="Genomic_DNA"/>
</dbReference>
<sequence length="108" mass="12410">MLHSLCLLFCVTASVLGTKHSNKAKPFDLCKDNSDVCPSRQEECVEHSLIARLCPKTCREYAGNRWCDYYKRTRSKRLKTCVEGEQNPLDTCDSCVCRKGRWMCARRG</sequence>
<dbReference type="Proteomes" id="UP001497623">
    <property type="component" value="Unassembled WGS sequence"/>
</dbReference>
<keyword evidence="3" id="KW-1185">Reference proteome</keyword>
<organism evidence="2 3">
    <name type="scientific">Meganyctiphanes norvegica</name>
    <name type="common">Northern krill</name>
    <name type="synonym">Thysanopoda norvegica</name>
    <dbReference type="NCBI Taxonomy" id="48144"/>
    <lineage>
        <taxon>Eukaryota</taxon>
        <taxon>Metazoa</taxon>
        <taxon>Ecdysozoa</taxon>
        <taxon>Arthropoda</taxon>
        <taxon>Crustacea</taxon>
        <taxon>Multicrustacea</taxon>
        <taxon>Malacostraca</taxon>
        <taxon>Eumalacostraca</taxon>
        <taxon>Eucarida</taxon>
        <taxon>Euphausiacea</taxon>
        <taxon>Euphausiidae</taxon>
        <taxon>Meganyctiphanes</taxon>
    </lineage>
</organism>
<name>A0AAV2RCH4_MEGNR</name>
<protein>
    <submittedName>
        <fullName evidence="2">Uncharacterized protein</fullName>
    </submittedName>
</protein>
<gene>
    <name evidence="2" type="ORF">MNOR_LOCUS22383</name>
</gene>
<evidence type="ECO:0000313" key="3">
    <source>
        <dbReference type="Proteomes" id="UP001497623"/>
    </source>
</evidence>
<feature type="chain" id="PRO_5043763544" evidence="1">
    <location>
        <begin position="18"/>
        <end position="108"/>
    </location>
</feature>
<proteinExistence type="predicted"/>
<accession>A0AAV2RCH4</accession>
<evidence type="ECO:0000256" key="1">
    <source>
        <dbReference type="SAM" id="SignalP"/>
    </source>
</evidence>
<dbReference type="AlphaFoldDB" id="A0AAV2RCH4"/>